<dbReference type="Proteomes" id="UP000578449">
    <property type="component" value="Unassembled WGS sequence"/>
</dbReference>
<feature type="transmembrane region" description="Helical" evidence="1">
    <location>
        <begin position="227"/>
        <end position="245"/>
    </location>
</feature>
<name>A0A840NZU7_9ACTN</name>
<evidence type="ECO:0000313" key="2">
    <source>
        <dbReference type="EMBL" id="MBB5134454.1"/>
    </source>
</evidence>
<organism evidence="2 3">
    <name type="scientific">Thermocatellispora tengchongensis</name>
    <dbReference type="NCBI Taxonomy" id="1073253"/>
    <lineage>
        <taxon>Bacteria</taxon>
        <taxon>Bacillati</taxon>
        <taxon>Actinomycetota</taxon>
        <taxon>Actinomycetes</taxon>
        <taxon>Streptosporangiales</taxon>
        <taxon>Streptosporangiaceae</taxon>
        <taxon>Thermocatellispora</taxon>
    </lineage>
</organism>
<keyword evidence="3" id="KW-1185">Reference proteome</keyword>
<feature type="transmembrane region" description="Helical" evidence="1">
    <location>
        <begin position="59"/>
        <end position="84"/>
    </location>
</feature>
<reference evidence="2 3" key="1">
    <citation type="submission" date="2020-08" db="EMBL/GenBank/DDBJ databases">
        <title>Genomic Encyclopedia of Type Strains, Phase IV (KMG-IV): sequencing the most valuable type-strain genomes for metagenomic binning, comparative biology and taxonomic classification.</title>
        <authorList>
            <person name="Goeker M."/>
        </authorList>
    </citation>
    <scope>NUCLEOTIDE SEQUENCE [LARGE SCALE GENOMIC DNA]</scope>
    <source>
        <strain evidence="2 3">DSM 45615</strain>
    </source>
</reference>
<keyword evidence="1" id="KW-0812">Transmembrane</keyword>
<feature type="transmembrane region" description="Helical" evidence="1">
    <location>
        <begin position="203"/>
        <end position="221"/>
    </location>
</feature>
<protein>
    <submittedName>
        <fullName evidence="2">Uncharacterized protein</fullName>
    </submittedName>
</protein>
<accession>A0A840NZU7</accession>
<gene>
    <name evidence="2" type="ORF">HNP84_004186</name>
</gene>
<comment type="caution">
    <text evidence="2">The sequence shown here is derived from an EMBL/GenBank/DDBJ whole genome shotgun (WGS) entry which is preliminary data.</text>
</comment>
<dbReference type="RefSeq" id="WP_185051358.1">
    <property type="nucleotide sequence ID" value="NZ_BAABIX010000007.1"/>
</dbReference>
<sequence length="314" mass="34764">MIDSAVTGLERVFDRAFILGAFLPLLLFTVLSGLLAGVVSGRGASAVSAWEKAPGITQGLVLGGLVALVAAAAYLVAALQFSLLRIMEGYWPRRLGLERLRRLATGRHRRRWDRLAQAERTAAEQGRLAEQNGLQMLMAQQYPPRTRLDLMMPTRLGNILRAAEIYPHERYGIDAAVIWPRLRPLLPDTATAAMDDARAAIDAFLLLRFLSMVFGTFWPVLLLLSGHGWPLAALCLLSWAVAALAHRSALATAIAYGEQVKAAFDLHRHLLLTHLGLPVPERIARERALWDDLAHFYLRNLPFEHPVEPGPRAQ</sequence>
<feature type="transmembrane region" description="Helical" evidence="1">
    <location>
        <begin position="16"/>
        <end position="39"/>
    </location>
</feature>
<dbReference type="AlphaFoldDB" id="A0A840NZU7"/>
<evidence type="ECO:0000256" key="1">
    <source>
        <dbReference type="SAM" id="Phobius"/>
    </source>
</evidence>
<dbReference type="EMBL" id="JACHGN010000008">
    <property type="protein sequence ID" value="MBB5134454.1"/>
    <property type="molecule type" value="Genomic_DNA"/>
</dbReference>
<evidence type="ECO:0000313" key="3">
    <source>
        <dbReference type="Proteomes" id="UP000578449"/>
    </source>
</evidence>
<proteinExistence type="predicted"/>
<keyword evidence="1" id="KW-1133">Transmembrane helix</keyword>
<keyword evidence="1" id="KW-0472">Membrane</keyword>